<keyword evidence="3" id="KW-0808">Transferase</keyword>
<protein>
    <submittedName>
        <fullName evidence="3">Putative histone-lysine N-methyltransferase</fullName>
        <ecNumber evidence="3">2.1.1.43</ecNumber>
    </submittedName>
</protein>
<dbReference type="GO" id="GO:0032259">
    <property type="term" value="P:methylation"/>
    <property type="evidence" value="ECO:0007669"/>
    <property type="project" value="UniProtKB-KW"/>
</dbReference>
<feature type="compositionally biased region" description="Basic residues" evidence="1">
    <location>
        <begin position="105"/>
        <end position="114"/>
    </location>
</feature>
<feature type="region of interest" description="Disordered" evidence="1">
    <location>
        <begin position="105"/>
        <end position="167"/>
    </location>
</feature>
<accession>A0A2P6PH17</accession>
<evidence type="ECO:0000256" key="1">
    <source>
        <dbReference type="SAM" id="MobiDB-lite"/>
    </source>
</evidence>
<dbReference type="SUPFAM" id="SSF63748">
    <property type="entry name" value="Tudor/PWWP/MBT"/>
    <property type="match status" value="1"/>
</dbReference>
<reference evidence="3 4" key="1">
    <citation type="journal article" date="2018" name="Nat. Genet.">
        <title>The Rosa genome provides new insights in the design of modern roses.</title>
        <authorList>
            <person name="Bendahmane M."/>
        </authorList>
    </citation>
    <scope>NUCLEOTIDE SEQUENCE [LARGE SCALE GENOMIC DNA]</scope>
    <source>
        <strain evidence="4">cv. Old Blush</strain>
    </source>
</reference>
<gene>
    <name evidence="3" type="ORF">RchiOBHm_Chr7g0236831</name>
</gene>
<dbReference type="Proteomes" id="UP000238479">
    <property type="component" value="Chromosome 7"/>
</dbReference>
<feature type="compositionally biased region" description="Basic and acidic residues" evidence="1">
    <location>
        <begin position="129"/>
        <end position="143"/>
    </location>
</feature>
<comment type="caution">
    <text evidence="3">The sequence shown here is derived from an EMBL/GenBank/DDBJ whole genome shotgun (WGS) entry which is preliminary data.</text>
</comment>
<proteinExistence type="predicted"/>
<dbReference type="OMA" id="RLYGTYT"/>
<name>A0A2P6PH17_ROSCH</name>
<dbReference type="Gramene" id="PRQ21223">
    <property type="protein sequence ID" value="PRQ21223"/>
    <property type="gene ID" value="RchiOBHm_Chr7g0236831"/>
</dbReference>
<dbReference type="AlphaFoldDB" id="A0A2P6PH17"/>
<organism evidence="3 4">
    <name type="scientific">Rosa chinensis</name>
    <name type="common">China rose</name>
    <dbReference type="NCBI Taxonomy" id="74649"/>
    <lineage>
        <taxon>Eukaryota</taxon>
        <taxon>Viridiplantae</taxon>
        <taxon>Streptophyta</taxon>
        <taxon>Embryophyta</taxon>
        <taxon>Tracheophyta</taxon>
        <taxon>Spermatophyta</taxon>
        <taxon>Magnoliopsida</taxon>
        <taxon>eudicotyledons</taxon>
        <taxon>Gunneridae</taxon>
        <taxon>Pentapetalae</taxon>
        <taxon>rosids</taxon>
        <taxon>fabids</taxon>
        <taxon>Rosales</taxon>
        <taxon>Rosaceae</taxon>
        <taxon>Rosoideae</taxon>
        <taxon>Rosoideae incertae sedis</taxon>
        <taxon>Rosa</taxon>
    </lineage>
</organism>
<feature type="domain" description="PWWP" evidence="2">
    <location>
        <begin position="18"/>
        <end position="80"/>
    </location>
</feature>
<dbReference type="PROSITE" id="PS50812">
    <property type="entry name" value="PWWP"/>
    <property type="match status" value="1"/>
</dbReference>
<dbReference type="InterPro" id="IPR000313">
    <property type="entry name" value="PWWP_dom"/>
</dbReference>
<evidence type="ECO:0000313" key="4">
    <source>
        <dbReference type="Proteomes" id="UP000238479"/>
    </source>
</evidence>
<dbReference type="Gene3D" id="2.30.30.140">
    <property type="match status" value="1"/>
</dbReference>
<dbReference type="STRING" id="74649.A0A2P6PH17"/>
<dbReference type="EC" id="2.1.1.43" evidence="3"/>
<evidence type="ECO:0000313" key="3">
    <source>
        <dbReference type="EMBL" id="PRQ21223.1"/>
    </source>
</evidence>
<keyword evidence="4" id="KW-1185">Reference proteome</keyword>
<dbReference type="EMBL" id="PDCK01000045">
    <property type="protein sequence ID" value="PRQ21223.1"/>
    <property type="molecule type" value="Genomic_DNA"/>
</dbReference>
<dbReference type="GO" id="GO:0008168">
    <property type="term" value="F:methyltransferase activity"/>
    <property type="evidence" value="ECO:0007669"/>
    <property type="project" value="UniProtKB-KW"/>
</dbReference>
<sequence length="217" mass="23937">MENGYGVAGNHTGREVKVADLIWVETNGGSWWPAQVVNENAVSGNNKPLKTSSGEVPVRLYGSYKFLYVDPQKCSSDFEIILEQNNGSCREIFLKALEQDAYHMKSGRSKKQGFKSKVDASRNLSDANHAVEDPKAEESDFARIRSSPRLQKQGKKVEDKANGKPIKQDGLLKNAKEHGLSIQAEVLTEAGARRLRVMQNLGLIAPSGSPYHKNGRV</sequence>
<evidence type="ECO:0000259" key="2">
    <source>
        <dbReference type="PROSITE" id="PS50812"/>
    </source>
</evidence>
<keyword evidence="3" id="KW-0489">Methyltransferase</keyword>
<dbReference type="Pfam" id="PF00855">
    <property type="entry name" value="PWWP"/>
    <property type="match status" value="1"/>
</dbReference>
<dbReference type="OrthoDB" id="641149at2759"/>